<dbReference type="Proteomes" id="UP000827738">
    <property type="component" value="Segment"/>
</dbReference>
<sequence length="78" mass="9092">MTKLADLDPDAFYSPEFIAPIMGFKPTELRRYCRESQINTRLSKNRITLTVEDAKAIHQWIKQRNAPTPEQKEIDPFA</sequence>
<name>A0AAE8Y5E3_9CAUD</name>
<dbReference type="KEGG" id="vg:77925143"/>
<keyword evidence="2" id="KW-1185">Reference proteome</keyword>
<accession>A0AAE8Y5E3</accession>
<evidence type="ECO:0000313" key="2">
    <source>
        <dbReference type="Proteomes" id="UP000827738"/>
    </source>
</evidence>
<protein>
    <submittedName>
        <fullName evidence="1">Excise</fullName>
    </submittedName>
</protein>
<dbReference type="RefSeq" id="YP_010649589.1">
    <property type="nucleotide sequence ID" value="NC_070770.1"/>
</dbReference>
<gene>
    <name evidence="1" type="primary">35</name>
    <name evidence="1" type="ORF">SEA_SARGE_35</name>
</gene>
<dbReference type="EMBL" id="OK040780">
    <property type="protein sequence ID" value="UDL14882.1"/>
    <property type="molecule type" value="Genomic_DNA"/>
</dbReference>
<dbReference type="GeneID" id="77925143"/>
<organism evidence="1 2">
    <name type="scientific">Arthrobacter phage Sarge</name>
    <dbReference type="NCBI Taxonomy" id="2885974"/>
    <lineage>
        <taxon>Viruses</taxon>
        <taxon>Duplodnaviria</taxon>
        <taxon>Heunggongvirae</taxon>
        <taxon>Uroviricota</taxon>
        <taxon>Caudoviricetes</taxon>
        <taxon>Sargevirus</taxon>
        <taxon>Sargevirus sarge</taxon>
    </lineage>
</organism>
<reference evidence="1" key="1">
    <citation type="submission" date="2021-09" db="EMBL/GenBank/DDBJ databases">
        <authorList>
            <person name="Prude D.S."/>
            <person name="Stokes N.T."/>
            <person name="Pimienta A.M."/>
            <person name="Mendez E."/>
            <person name="Powell L.D."/>
            <person name="Woodhouse A.S."/>
            <person name="Cunningham F.J."/>
            <person name="Greenfield T.L."/>
            <person name="Smith J.A."/>
            <person name="Hatke H.L."/>
            <person name="Salama S."/>
            <person name="Beyer A.R."/>
            <person name="Klyczek K."/>
            <person name="Garlena R.A."/>
            <person name="Russell D.A."/>
            <person name="Pope W.H."/>
            <person name="Jacobs-Sera D."/>
            <person name="Hatfull G.F."/>
        </authorList>
    </citation>
    <scope>NUCLEOTIDE SEQUENCE</scope>
</reference>
<evidence type="ECO:0000313" key="1">
    <source>
        <dbReference type="EMBL" id="UDL14882.1"/>
    </source>
</evidence>
<proteinExistence type="predicted"/>